<dbReference type="EMBL" id="LHUR01000018">
    <property type="protein sequence ID" value="KOA20206.1"/>
    <property type="molecule type" value="Genomic_DNA"/>
</dbReference>
<comment type="similarity">
    <text evidence="1 5">Belongs to the DNA glycosylase MPG family.</text>
</comment>
<comment type="caution">
    <text evidence="6">The sequence shown here is derived from an EMBL/GenBank/DDBJ whole genome shotgun (WGS) entry which is preliminary data.</text>
</comment>
<dbReference type="Gene3D" id="3.10.300.10">
    <property type="entry name" value="Methylpurine-DNA glycosylase (MPG)"/>
    <property type="match status" value="1"/>
</dbReference>
<dbReference type="HAMAP" id="MF_00527">
    <property type="entry name" value="3MGH"/>
    <property type="match status" value="1"/>
</dbReference>
<dbReference type="NCBIfam" id="TIGR00567">
    <property type="entry name" value="3mg"/>
    <property type="match status" value="1"/>
</dbReference>
<proteinExistence type="inferred from homology"/>
<keyword evidence="4 5" id="KW-0234">DNA repair</keyword>
<evidence type="ECO:0000256" key="4">
    <source>
        <dbReference type="ARBA" id="ARBA00023204"/>
    </source>
</evidence>
<dbReference type="STRING" id="36844.SAMN04488501_11169"/>
<dbReference type="InterPro" id="IPR011034">
    <property type="entry name" value="Formyl_transferase-like_C_sf"/>
</dbReference>
<dbReference type="PANTHER" id="PTHR10429">
    <property type="entry name" value="DNA-3-METHYLADENINE GLYCOSYLASE"/>
    <property type="match status" value="1"/>
</dbReference>
<dbReference type="GO" id="GO:0006284">
    <property type="term" value="P:base-excision repair"/>
    <property type="evidence" value="ECO:0007669"/>
    <property type="project" value="InterPro"/>
</dbReference>
<dbReference type="PANTHER" id="PTHR10429:SF0">
    <property type="entry name" value="DNA-3-METHYLADENINE GLYCOSYLASE"/>
    <property type="match status" value="1"/>
</dbReference>
<dbReference type="EC" id="3.2.2.-" evidence="5"/>
<keyword evidence="7" id="KW-1185">Reference proteome</keyword>
<evidence type="ECO:0000313" key="6">
    <source>
        <dbReference type="EMBL" id="KOA20206.1"/>
    </source>
</evidence>
<evidence type="ECO:0000256" key="1">
    <source>
        <dbReference type="ARBA" id="ARBA00009232"/>
    </source>
</evidence>
<dbReference type="NCBIfam" id="NF002001">
    <property type="entry name" value="PRK00802.1-1"/>
    <property type="match status" value="1"/>
</dbReference>
<dbReference type="InterPro" id="IPR036995">
    <property type="entry name" value="MPG_sf"/>
</dbReference>
<dbReference type="CDD" id="cd00540">
    <property type="entry name" value="AAG"/>
    <property type="match status" value="1"/>
</dbReference>
<accession>A0A0L6ZB58</accession>
<evidence type="ECO:0000256" key="5">
    <source>
        <dbReference type="HAMAP-Rule" id="MF_00527"/>
    </source>
</evidence>
<dbReference type="InterPro" id="IPR003180">
    <property type="entry name" value="MPG"/>
</dbReference>
<gene>
    <name evidence="6" type="ORF">CLHOM_14050</name>
</gene>
<dbReference type="AlphaFoldDB" id="A0A0L6ZB58"/>
<name>A0A0L6ZB58_9CLOT</name>
<evidence type="ECO:0000256" key="2">
    <source>
        <dbReference type="ARBA" id="ARBA00022763"/>
    </source>
</evidence>
<protein>
    <recommendedName>
        <fullName evidence="5">Putative 3-methyladenine DNA glycosylase</fullName>
        <ecNumber evidence="5">3.2.2.-</ecNumber>
    </recommendedName>
</protein>
<dbReference type="Proteomes" id="UP000037043">
    <property type="component" value="Unassembled WGS sequence"/>
</dbReference>
<organism evidence="6 7">
    <name type="scientific">Clostridium homopropionicum DSM 5847</name>
    <dbReference type="NCBI Taxonomy" id="1121318"/>
    <lineage>
        <taxon>Bacteria</taxon>
        <taxon>Bacillati</taxon>
        <taxon>Bacillota</taxon>
        <taxon>Clostridia</taxon>
        <taxon>Eubacteriales</taxon>
        <taxon>Clostridiaceae</taxon>
        <taxon>Clostridium</taxon>
    </lineage>
</organism>
<dbReference type="PATRIC" id="fig|1121318.3.peg.1416"/>
<dbReference type="FunFam" id="3.10.300.10:FF:000001">
    <property type="entry name" value="Putative 3-methyladenine DNA glycosylase"/>
    <property type="match status" value="1"/>
</dbReference>
<keyword evidence="2 5" id="KW-0227">DNA damage</keyword>
<dbReference type="Pfam" id="PF02245">
    <property type="entry name" value="Pur_DNA_glyco"/>
    <property type="match status" value="1"/>
</dbReference>
<dbReference type="GO" id="GO:0003677">
    <property type="term" value="F:DNA binding"/>
    <property type="evidence" value="ECO:0007669"/>
    <property type="project" value="InterPro"/>
</dbReference>
<dbReference type="SUPFAM" id="SSF50486">
    <property type="entry name" value="FMT C-terminal domain-like"/>
    <property type="match status" value="1"/>
</dbReference>
<sequence length="205" mass="23737">MKKLTREFYKRGTLLVAKELLGKYLVVNNENSILKGKIVEVEAYMGTVDKAAHSYSGKITERTKVMYKEGGYAYVYLIYGMYYCMNVVTSEENLPEAILIRAIEPINELDTMCRNRYGKSFKELNSYEKKNITNGPGKLCKAMNITKELNGEDLCGDKFYILQNVKEEKIEIVSSKRIGIDYAEEAKDFLWRFYIKDNKFVSKLD</sequence>
<evidence type="ECO:0000256" key="3">
    <source>
        <dbReference type="ARBA" id="ARBA00022801"/>
    </source>
</evidence>
<keyword evidence="3 5" id="KW-0378">Hydrolase</keyword>
<evidence type="ECO:0000313" key="7">
    <source>
        <dbReference type="Proteomes" id="UP000037043"/>
    </source>
</evidence>
<reference evidence="7" key="1">
    <citation type="submission" date="2015-08" db="EMBL/GenBank/DDBJ databases">
        <title>Genome sequence of the strict anaerobe Clostridium homopropionicum LuHBu1 (DSM 5847T).</title>
        <authorList>
            <person name="Poehlein A."/>
            <person name="Beck M."/>
            <person name="Schiel-Bengelsdorf B."/>
            <person name="Bengelsdorf F.R."/>
            <person name="Daniel R."/>
            <person name="Duerre P."/>
        </authorList>
    </citation>
    <scope>NUCLEOTIDE SEQUENCE [LARGE SCALE GENOMIC DNA]</scope>
    <source>
        <strain evidence="7">DSM 5847</strain>
    </source>
</reference>
<dbReference type="RefSeq" id="WP_052220970.1">
    <property type="nucleotide sequence ID" value="NZ_LHUR01000018.1"/>
</dbReference>
<dbReference type="GO" id="GO:0003905">
    <property type="term" value="F:alkylbase DNA N-glycosylase activity"/>
    <property type="evidence" value="ECO:0007669"/>
    <property type="project" value="InterPro"/>
</dbReference>